<accession>A0A0C9U8H4</accession>
<dbReference type="Proteomes" id="UP000054279">
    <property type="component" value="Unassembled WGS sequence"/>
</dbReference>
<keyword evidence="4" id="KW-1185">Reference proteome</keyword>
<dbReference type="PRINTS" id="PR00449">
    <property type="entry name" value="RASTRNSFRMNG"/>
</dbReference>
<dbReference type="PROSITE" id="PS51420">
    <property type="entry name" value="RHO"/>
    <property type="match status" value="1"/>
</dbReference>
<keyword evidence="1" id="KW-0547">Nucleotide-binding</keyword>
<dbReference type="PROSITE" id="PS51419">
    <property type="entry name" value="RAB"/>
    <property type="match status" value="1"/>
</dbReference>
<dbReference type="PANTHER" id="PTHR24072">
    <property type="entry name" value="RHO FAMILY GTPASE"/>
    <property type="match status" value="1"/>
</dbReference>
<reference evidence="3 4" key="1">
    <citation type="submission" date="2014-06" db="EMBL/GenBank/DDBJ databases">
        <title>Evolutionary Origins and Diversification of the Mycorrhizal Mutualists.</title>
        <authorList>
            <consortium name="DOE Joint Genome Institute"/>
            <consortium name="Mycorrhizal Genomics Consortium"/>
            <person name="Kohler A."/>
            <person name="Kuo A."/>
            <person name="Nagy L.G."/>
            <person name="Floudas D."/>
            <person name="Copeland A."/>
            <person name="Barry K.W."/>
            <person name="Cichocki N."/>
            <person name="Veneault-Fourrey C."/>
            <person name="LaButti K."/>
            <person name="Lindquist E.A."/>
            <person name="Lipzen A."/>
            <person name="Lundell T."/>
            <person name="Morin E."/>
            <person name="Murat C."/>
            <person name="Riley R."/>
            <person name="Ohm R."/>
            <person name="Sun H."/>
            <person name="Tunlid A."/>
            <person name="Henrissat B."/>
            <person name="Grigoriev I.V."/>
            <person name="Hibbett D.S."/>
            <person name="Martin F."/>
        </authorList>
    </citation>
    <scope>NUCLEOTIDE SEQUENCE [LARGE SCALE GENOMIC DNA]</scope>
    <source>
        <strain evidence="3 4">SS14</strain>
    </source>
</reference>
<dbReference type="Gene3D" id="3.40.50.300">
    <property type="entry name" value="P-loop containing nucleotide triphosphate hydrolases"/>
    <property type="match status" value="1"/>
</dbReference>
<evidence type="ECO:0000256" key="2">
    <source>
        <dbReference type="ARBA" id="ARBA00023134"/>
    </source>
</evidence>
<dbReference type="PROSITE" id="PS51421">
    <property type="entry name" value="RAS"/>
    <property type="match status" value="1"/>
</dbReference>
<dbReference type="EMBL" id="KN837255">
    <property type="protein sequence ID" value="KIJ30754.1"/>
    <property type="molecule type" value="Genomic_DNA"/>
</dbReference>
<dbReference type="Pfam" id="PF00071">
    <property type="entry name" value="Ras"/>
    <property type="match status" value="1"/>
</dbReference>
<gene>
    <name evidence="3" type="ORF">M422DRAFT_36466</name>
</gene>
<dbReference type="InterPro" id="IPR003578">
    <property type="entry name" value="Small_GTPase_Rho"/>
</dbReference>
<dbReference type="SMART" id="SM00175">
    <property type="entry name" value="RAB"/>
    <property type="match status" value="1"/>
</dbReference>
<evidence type="ECO:0000313" key="4">
    <source>
        <dbReference type="Proteomes" id="UP000054279"/>
    </source>
</evidence>
<keyword evidence="2" id="KW-0342">GTP-binding</keyword>
<dbReference type="OrthoDB" id="8830751at2759"/>
<name>A0A0C9U8H4_SPHS4</name>
<dbReference type="SMART" id="SM00173">
    <property type="entry name" value="RAS"/>
    <property type="match status" value="1"/>
</dbReference>
<dbReference type="AlphaFoldDB" id="A0A0C9U8H4"/>
<evidence type="ECO:0000256" key="1">
    <source>
        <dbReference type="ARBA" id="ARBA00022741"/>
    </source>
</evidence>
<proteinExistence type="predicted"/>
<dbReference type="InterPro" id="IPR001806">
    <property type="entry name" value="Small_GTPase"/>
</dbReference>
<protein>
    <submittedName>
        <fullName evidence="3">Uncharacterized protein</fullName>
    </submittedName>
</protein>
<dbReference type="GO" id="GO:0003924">
    <property type="term" value="F:GTPase activity"/>
    <property type="evidence" value="ECO:0007669"/>
    <property type="project" value="InterPro"/>
</dbReference>
<dbReference type="HOGENOM" id="CLU_041217_21_2_1"/>
<dbReference type="SMART" id="SM00174">
    <property type="entry name" value="RHO"/>
    <property type="match status" value="1"/>
</dbReference>
<dbReference type="InterPro" id="IPR027417">
    <property type="entry name" value="P-loop_NTPase"/>
</dbReference>
<dbReference type="SUPFAM" id="SSF52540">
    <property type="entry name" value="P-loop containing nucleoside triphosphate hydrolases"/>
    <property type="match status" value="1"/>
</dbReference>
<dbReference type="GO" id="GO:0005525">
    <property type="term" value="F:GTP binding"/>
    <property type="evidence" value="ECO:0007669"/>
    <property type="project" value="UniProtKB-KW"/>
</dbReference>
<evidence type="ECO:0000313" key="3">
    <source>
        <dbReference type="EMBL" id="KIJ30754.1"/>
    </source>
</evidence>
<sequence>MAAIGGGGIGKSYIFERFLTGRVTGNGQYDPTIIDTVTTYRELATGIKSQVHGVTLHLTDVSGQTEYEQLRARDCYPLQHLVMICFSVDSYRSLEFAKHQCFEEFNFYNRNNIPYVLVGCQSDKRGHHDNEEEVSVDEARWTALEIGAVAYFECSAVTGEGVDDLFQKCSEIALNWDWEDVKRGHKKLEGEPKWFKGTKKEGSCATKCLIM</sequence>
<dbReference type="GO" id="GO:0007264">
    <property type="term" value="P:small GTPase-mediated signal transduction"/>
    <property type="evidence" value="ECO:0007669"/>
    <property type="project" value="InterPro"/>
</dbReference>
<organism evidence="3 4">
    <name type="scientific">Sphaerobolus stellatus (strain SS14)</name>
    <dbReference type="NCBI Taxonomy" id="990650"/>
    <lineage>
        <taxon>Eukaryota</taxon>
        <taxon>Fungi</taxon>
        <taxon>Dikarya</taxon>
        <taxon>Basidiomycota</taxon>
        <taxon>Agaricomycotina</taxon>
        <taxon>Agaricomycetes</taxon>
        <taxon>Phallomycetidae</taxon>
        <taxon>Geastrales</taxon>
        <taxon>Sphaerobolaceae</taxon>
        <taxon>Sphaerobolus</taxon>
    </lineage>
</organism>